<evidence type="ECO:0000256" key="1">
    <source>
        <dbReference type="ARBA" id="ARBA00022630"/>
    </source>
</evidence>
<dbReference type="InterPro" id="IPR051814">
    <property type="entry name" value="NAD(P)H-dep_FMN_reductase"/>
</dbReference>
<dbReference type="Proteomes" id="UP000176444">
    <property type="component" value="Unassembled WGS sequence"/>
</dbReference>
<sequence>MKFTLINGTNRLGNRSIEITKAAAEIVKDFGHDANIVTLDNFDQLFRGDYINLSNANEVQKIDLENMAWADILIFVVPTYHHGIPSPLKNFLDIINDVSVFEGKKVGFIAVGKDSKGVIQTQQVISGIFSYNENKSYTMPKVAIISPSDIDTKRLQDYFKYCVKF</sequence>
<name>A0A1F4URB0_UNCKA</name>
<dbReference type="SUPFAM" id="SSF52218">
    <property type="entry name" value="Flavoproteins"/>
    <property type="match status" value="1"/>
</dbReference>
<evidence type="ECO:0000256" key="2">
    <source>
        <dbReference type="ARBA" id="ARBA00022643"/>
    </source>
</evidence>
<evidence type="ECO:0000313" key="5">
    <source>
        <dbReference type="EMBL" id="OGC47494.1"/>
    </source>
</evidence>
<evidence type="ECO:0000259" key="4">
    <source>
        <dbReference type="Pfam" id="PF03358"/>
    </source>
</evidence>
<keyword evidence="2" id="KW-0288">FMN</keyword>
<accession>A0A1F4URB0</accession>
<dbReference type="Gene3D" id="3.40.50.360">
    <property type="match status" value="1"/>
</dbReference>
<keyword evidence="1" id="KW-0285">Flavoprotein</keyword>
<proteinExistence type="predicted"/>
<dbReference type="GO" id="GO:0016491">
    <property type="term" value="F:oxidoreductase activity"/>
    <property type="evidence" value="ECO:0007669"/>
    <property type="project" value="UniProtKB-KW"/>
</dbReference>
<comment type="caution">
    <text evidence="5">The sequence shown here is derived from an EMBL/GenBank/DDBJ whole genome shotgun (WGS) entry which is preliminary data.</text>
</comment>
<reference evidence="5 6" key="1">
    <citation type="journal article" date="2016" name="Nat. Commun.">
        <title>Thousands of microbial genomes shed light on interconnected biogeochemical processes in an aquifer system.</title>
        <authorList>
            <person name="Anantharaman K."/>
            <person name="Brown C.T."/>
            <person name="Hug L.A."/>
            <person name="Sharon I."/>
            <person name="Castelle C.J."/>
            <person name="Probst A.J."/>
            <person name="Thomas B.C."/>
            <person name="Singh A."/>
            <person name="Wilkins M.J."/>
            <person name="Karaoz U."/>
            <person name="Brodie E.L."/>
            <person name="Williams K.H."/>
            <person name="Hubbard S.S."/>
            <person name="Banfield J.F."/>
        </authorList>
    </citation>
    <scope>NUCLEOTIDE SEQUENCE [LARGE SCALE GENOMIC DNA]</scope>
</reference>
<dbReference type="PANTHER" id="PTHR43408">
    <property type="entry name" value="FMN REDUCTASE (NADPH)"/>
    <property type="match status" value="1"/>
</dbReference>
<keyword evidence="3" id="KW-0560">Oxidoreductase</keyword>
<evidence type="ECO:0000256" key="3">
    <source>
        <dbReference type="ARBA" id="ARBA00023002"/>
    </source>
</evidence>
<evidence type="ECO:0000313" key="6">
    <source>
        <dbReference type="Proteomes" id="UP000176444"/>
    </source>
</evidence>
<dbReference type="Pfam" id="PF03358">
    <property type="entry name" value="FMN_red"/>
    <property type="match status" value="1"/>
</dbReference>
<feature type="domain" description="NADPH-dependent FMN reductase-like" evidence="4">
    <location>
        <begin position="1"/>
        <end position="144"/>
    </location>
</feature>
<dbReference type="PANTHER" id="PTHR43408:SF2">
    <property type="entry name" value="FMN REDUCTASE (NADPH)"/>
    <property type="match status" value="1"/>
</dbReference>
<organism evidence="5 6">
    <name type="scientific">candidate division WWE3 bacterium RIFCSPHIGHO2_01_FULL_35_17</name>
    <dbReference type="NCBI Taxonomy" id="1802614"/>
    <lineage>
        <taxon>Bacteria</taxon>
        <taxon>Katanobacteria</taxon>
    </lineage>
</organism>
<dbReference type="InterPro" id="IPR005025">
    <property type="entry name" value="FMN_Rdtase-like_dom"/>
</dbReference>
<dbReference type="AlphaFoldDB" id="A0A1F4URB0"/>
<dbReference type="EMBL" id="MEUX01000013">
    <property type="protein sequence ID" value="OGC47494.1"/>
    <property type="molecule type" value="Genomic_DNA"/>
</dbReference>
<protein>
    <recommendedName>
        <fullName evidence="4">NADPH-dependent FMN reductase-like domain-containing protein</fullName>
    </recommendedName>
</protein>
<dbReference type="InterPro" id="IPR029039">
    <property type="entry name" value="Flavoprotein-like_sf"/>
</dbReference>
<gene>
    <name evidence="5" type="ORF">A2713_00180</name>
</gene>